<keyword evidence="2" id="KW-1185">Reference proteome</keyword>
<dbReference type="AlphaFoldDB" id="A0A2N0AN78"/>
<organism evidence="1 2">
    <name type="scientific">Leptospira harrisiae</name>
    <dbReference type="NCBI Taxonomy" id="2023189"/>
    <lineage>
        <taxon>Bacteria</taxon>
        <taxon>Pseudomonadati</taxon>
        <taxon>Spirochaetota</taxon>
        <taxon>Spirochaetia</taxon>
        <taxon>Leptospirales</taxon>
        <taxon>Leptospiraceae</taxon>
        <taxon>Leptospira</taxon>
    </lineage>
</organism>
<sequence>MGFTKKNKLETGSLIRYKKFKGKGFIDDSVFWVETGENINQEGSEVMKVLESDSIQEIAKNSLDSEVTAGFIGN</sequence>
<accession>A0A2N0AN78</accession>
<protein>
    <submittedName>
        <fullName evidence="1">Uncharacterized protein</fullName>
    </submittedName>
</protein>
<name>A0A2N0AN78_9LEPT</name>
<proteinExistence type="predicted"/>
<dbReference type="Proteomes" id="UP000232145">
    <property type="component" value="Unassembled WGS sequence"/>
</dbReference>
<gene>
    <name evidence="1" type="ORF">CH364_06105</name>
</gene>
<evidence type="ECO:0000313" key="1">
    <source>
        <dbReference type="EMBL" id="PJZ85768.1"/>
    </source>
</evidence>
<comment type="caution">
    <text evidence="1">The sequence shown here is derived from an EMBL/GenBank/DDBJ whole genome shotgun (WGS) entry which is preliminary data.</text>
</comment>
<reference evidence="1 2" key="1">
    <citation type="submission" date="2017-07" db="EMBL/GenBank/DDBJ databases">
        <title>Leptospira spp. isolated from tropical soils.</title>
        <authorList>
            <person name="Thibeaux R."/>
            <person name="Iraola G."/>
            <person name="Ferres I."/>
            <person name="Bierque E."/>
            <person name="Girault D."/>
            <person name="Soupe-Gilbert M.-E."/>
            <person name="Picardeau M."/>
            <person name="Goarant C."/>
        </authorList>
    </citation>
    <scope>NUCLEOTIDE SEQUENCE [LARGE SCALE GENOMIC DNA]</scope>
    <source>
        <strain evidence="1 2">FH2-B-A1</strain>
    </source>
</reference>
<evidence type="ECO:0000313" key="2">
    <source>
        <dbReference type="Proteomes" id="UP000232145"/>
    </source>
</evidence>
<dbReference type="EMBL" id="NPDX01000001">
    <property type="protein sequence ID" value="PJZ85768.1"/>
    <property type="molecule type" value="Genomic_DNA"/>
</dbReference>